<sequence>MKLNQVHQQTILPTFGSLWISKPHPLLITIN</sequence>
<dbReference type="AlphaFoldDB" id="A0A1X7VQG3"/>
<dbReference type="EnsemblMetazoa" id="Aqu2.1.42080_001">
    <property type="protein sequence ID" value="Aqu2.1.42080_001"/>
    <property type="gene ID" value="Aqu2.1.42080"/>
</dbReference>
<organism evidence="1">
    <name type="scientific">Amphimedon queenslandica</name>
    <name type="common">Sponge</name>
    <dbReference type="NCBI Taxonomy" id="400682"/>
    <lineage>
        <taxon>Eukaryota</taxon>
        <taxon>Metazoa</taxon>
        <taxon>Porifera</taxon>
        <taxon>Demospongiae</taxon>
        <taxon>Heteroscleromorpha</taxon>
        <taxon>Haplosclerida</taxon>
        <taxon>Niphatidae</taxon>
        <taxon>Amphimedon</taxon>
    </lineage>
</organism>
<protein>
    <submittedName>
        <fullName evidence="1">Uncharacterized protein</fullName>
    </submittedName>
</protein>
<proteinExistence type="predicted"/>
<evidence type="ECO:0000313" key="1">
    <source>
        <dbReference type="EnsemblMetazoa" id="Aqu2.1.42080_001"/>
    </source>
</evidence>
<accession>A0A1X7VQG3</accession>
<name>A0A1X7VQG3_AMPQE</name>
<dbReference type="InParanoid" id="A0A1X7VQG3"/>
<reference evidence="1" key="1">
    <citation type="submission" date="2017-05" db="UniProtKB">
        <authorList>
            <consortium name="EnsemblMetazoa"/>
        </authorList>
    </citation>
    <scope>IDENTIFICATION</scope>
</reference>